<gene>
    <name evidence="1" type="ORF">RCL2_001188600</name>
</gene>
<dbReference type="AlphaFoldDB" id="A0A8H3LG35"/>
<proteinExistence type="predicted"/>
<reference evidence="1" key="1">
    <citation type="submission" date="2019-10" db="EMBL/GenBank/DDBJ databases">
        <title>Conservation and host-specific expression of non-tandemly repeated heterogenous ribosome RNA gene in arbuscular mycorrhizal fungi.</title>
        <authorList>
            <person name="Maeda T."/>
            <person name="Kobayashi Y."/>
            <person name="Nakagawa T."/>
            <person name="Ezawa T."/>
            <person name="Yamaguchi K."/>
            <person name="Bino T."/>
            <person name="Nishimoto Y."/>
            <person name="Shigenobu S."/>
            <person name="Kawaguchi M."/>
        </authorList>
    </citation>
    <scope>NUCLEOTIDE SEQUENCE</scope>
    <source>
        <strain evidence="1">HR1</strain>
    </source>
</reference>
<sequence length="89" mass="10129">MRKSFSVTGAQILVTQFRNAGQKSLVTMSPPNHVNGEIHNGPLINVTIKFSATYKFRVKEKVSYQDAKCQLKNQLLQRTTYINNTNHFS</sequence>
<evidence type="ECO:0000313" key="2">
    <source>
        <dbReference type="Proteomes" id="UP000615446"/>
    </source>
</evidence>
<dbReference type="EMBL" id="BLAL01000086">
    <property type="protein sequence ID" value="GES84794.1"/>
    <property type="molecule type" value="Genomic_DNA"/>
</dbReference>
<accession>A0A8H3LG35</accession>
<evidence type="ECO:0000313" key="1">
    <source>
        <dbReference type="EMBL" id="GES84794.1"/>
    </source>
</evidence>
<protein>
    <submittedName>
        <fullName evidence="1">Uncharacterized protein</fullName>
    </submittedName>
</protein>
<organism evidence="1 2">
    <name type="scientific">Rhizophagus clarus</name>
    <dbReference type="NCBI Taxonomy" id="94130"/>
    <lineage>
        <taxon>Eukaryota</taxon>
        <taxon>Fungi</taxon>
        <taxon>Fungi incertae sedis</taxon>
        <taxon>Mucoromycota</taxon>
        <taxon>Glomeromycotina</taxon>
        <taxon>Glomeromycetes</taxon>
        <taxon>Glomerales</taxon>
        <taxon>Glomeraceae</taxon>
        <taxon>Rhizophagus</taxon>
    </lineage>
</organism>
<dbReference type="Proteomes" id="UP000615446">
    <property type="component" value="Unassembled WGS sequence"/>
</dbReference>
<comment type="caution">
    <text evidence="1">The sequence shown here is derived from an EMBL/GenBank/DDBJ whole genome shotgun (WGS) entry which is preliminary data.</text>
</comment>
<name>A0A8H3LG35_9GLOM</name>